<evidence type="ECO:0000313" key="3">
    <source>
        <dbReference type="Proteomes" id="UP000626109"/>
    </source>
</evidence>
<organism evidence="2 3">
    <name type="scientific">Polarella glacialis</name>
    <name type="common">Dinoflagellate</name>
    <dbReference type="NCBI Taxonomy" id="89957"/>
    <lineage>
        <taxon>Eukaryota</taxon>
        <taxon>Sar</taxon>
        <taxon>Alveolata</taxon>
        <taxon>Dinophyceae</taxon>
        <taxon>Suessiales</taxon>
        <taxon>Suessiaceae</taxon>
        <taxon>Polarella</taxon>
    </lineage>
</organism>
<name>A0A813HV33_POLGL</name>
<accession>A0A813HV33</accession>
<proteinExistence type="predicted"/>
<evidence type="ECO:0000313" key="2">
    <source>
        <dbReference type="EMBL" id="CAE8641384.1"/>
    </source>
</evidence>
<evidence type="ECO:0000256" key="1">
    <source>
        <dbReference type="SAM" id="MobiDB-lite"/>
    </source>
</evidence>
<dbReference type="Proteomes" id="UP000626109">
    <property type="component" value="Unassembled WGS sequence"/>
</dbReference>
<feature type="region of interest" description="Disordered" evidence="1">
    <location>
        <begin position="51"/>
        <end position="131"/>
    </location>
</feature>
<dbReference type="AlphaFoldDB" id="A0A813HV33"/>
<sequence>MVPEDDNPMGARIGSIICFRLLPDQTSPTATGIVINGFEGEEEVRERITKPLATVGARDRPPLFVAPPPRASASIGQSSKGDKGGKGKKGFTTGEKGGKNGISWKGDKGGGKGQMGKGIRNKGNGSAPWSR</sequence>
<comment type="caution">
    <text evidence="2">The sequence shown here is derived from an EMBL/GenBank/DDBJ whole genome shotgun (WGS) entry which is preliminary data.</text>
</comment>
<reference evidence="2" key="1">
    <citation type="submission" date="2021-02" db="EMBL/GenBank/DDBJ databases">
        <authorList>
            <person name="Dougan E. K."/>
            <person name="Rhodes N."/>
            <person name="Thang M."/>
            <person name="Chan C."/>
        </authorList>
    </citation>
    <scope>NUCLEOTIDE SEQUENCE</scope>
</reference>
<protein>
    <submittedName>
        <fullName evidence="2">Uncharacterized protein</fullName>
    </submittedName>
</protein>
<dbReference type="EMBL" id="CAJNNW010001857">
    <property type="protein sequence ID" value="CAE8641384.1"/>
    <property type="molecule type" value="Genomic_DNA"/>
</dbReference>
<gene>
    <name evidence="2" type="ORF">PGLA2088_LOCUS2312</name>
</gene>